<sequence length="46" mass="5221">MIREFFKPLFLTAATIEDDGTKGLGQNRIVANVKEVSTDLDQLIRR</sequence>
<proteinExistence type="predicted"/>
<reference evidence="1" key="1">
    <citation type="journal article" date="2014" name="Front. Microbiol.">
        <title>High frequency of phylogenetically diverse reductive dehalogenase-homologous genes in deep subseafloor sedimentary metagenomes.</title>
        <authorList>
            <person name="Kawai M."/>
            <person name="Futagami T."/>
            <person name="Toyoda A."/>
            <person name="Takaki Y."/>
            <person name="Nishi S."/>
            <person name="Hori S."/>
            <person name="Arai W."/>
            <person name="Tsubouchi T."/>
            <person name="Morono Y."/>
            <person name="Uchiyama I."/>
            <person name="Ito T."/>
            <person name="Fujiyama A."/>
            <person name="Inagaki F."/>
            <person name="Takami H."/>
        </authorList>
    </citation>
    <scope>NUCLEOTIDE SEQUENCE</scope>
    <source>
        <strain evidence="1">Expedition CK06-06</strain>
    </source>
</reference>
<organism evidence="1">
    <name type="scientific">marine sediment metagenome</name>
    <dbReference type="NCBI Taxonomy" id="412755"/>
    <lineage>
        <taxon>unclassified sequences</taxon>
        <taxon>metagenomes</taxon>
        <taxon>ecological metagenomes</taxon>
    </lineage>
</organism>
<comment type="caution">
    <text evidence="1">The sequence shown here is derived from an EMBL/GenBank/DDBJ whole genome shotgun (WGS) entry which is preliminary data.</text>
</comment>
<accession>X1FIJ8</accession>
<gene>
    <name evidence="1" type="ORF">S03H2_21843</name>
</gene>
<dbReference type="EMBL" id="BARU01011677">
    <property type="protein sequence ID" value="GAH32355.1"/>
    <property type="molecule type" value="Genomic_DNA"/>
</dbReference>
<name>X1FIJ8_9ZZZZ</name>
<dbReference type="AlphaFoldDB" id="X1FIJ8"/>
<evidence type="ECO:0000313" key="1">
    <source>
        <dbReference type="EMBL" id="GAH32355.1"/>
    </source>
</evidence>
<protein>
    <submittedName>
        <fullName evidence="1">Uncharacterized protein</fullName>
    </submittedName>
</protein>